<feature type="compositionally biased region" description="Basic and acidic residues" evidence="8">
    <location>
        <begin position="1"/>
        <end position="13"/>
    </location>
</feature>
<feature type="transmembrane region" description="Helical" evidence="9">
    <location>
        <begin position="41"/>
        <end position="61"/>
    </location>
</feature>
<dbReference type="Pfam" id="PF01032">
    <property type="entry name" value="FecCD"/>
    <property type="match status" value="1"/>
</dbReference>
<keyword evidence="11" id="KW-1185">Reference proteome</keyword>
<evidence type="ECO:0000256" key="9">
    <source>
        <dbReference type="SAM" id="Phobius"/>
    </source>
</evidence>
<evidence type="ECO:0000256" key="7">
    <source>
        <dbReference type="ARBA" id="ARBA00023136"/>
    </source>
</evidence>
<dbReference type="Proteomes" id="UP000467240">
    <property type="component" value="Unassembled WGS sequence"/>
</dbReference>
<evidence type="ECO:0000256" key="6">
    <source>
        <dbReference type="ARBA" id="ARBA00022989"/>
    </source>
</evidence>
<protein>
    <submittedName>
        <fullName evidence="10">Iron ABC transporter permease</fullName>
    </submittedName>
</protein>
<reference evidence="10 11" key="1">
    <citation type="submission" date="2019-09" db="EMBL/GenBank/DDBJ databases">
        <title>Phylogeny of genus Pseudoclavibacter and closely related genus.</title>
        <authorList>
            <person name="Li Y."/>
        </authorList>
    </citation>
    <scope>NUCLEOTIDE SEQUENCE [LARGE SCALE GENOMIC DNA]</scope>
    <source>
        <strain evidence="10 11">DSM 23821</strain>
    </source>
</reference>
<keyword evidence="7 9" id="KW-0472">Membrane</keyword>
<keyword evidence="4" id="KW-1003">Cell membrane</keyword>
<dbReference type="PANTHER" id="PTHR30472:SF1">
    <property type="entry name" value="FE(3+) DICITRATE TRANSPORT SYSTEM PERMEASE PROTEIN FECC-RELATED"/>
    <property type="match status" value="1"/>
</dbReference>
<evidence type="ECO:0000256" key="5">
    <source>
        <dbReference type="ARBA" id="ARBA00022692"/>
    </source>
</evidence>
<dbReference type="FunFam" id="1.10.3470.10:FF:000001">
    <property type="entry name" value="Vitamin B12 ABC transporter permease BtuC"/>
    <property type="match status" value="1"/>
</dbReference>
<evidence type="ECO:0000313" key="11">
    <source>
        <dbReference type="Proteomes" id="UP000467240"/>
    </source>
</evidence>
<keyword evidence="5 9" id="KW-0812">Transmembrane</keyword>
<feature type="region of interest" description="Disordered" evidence="8">
    <location>
        <begin position="1"/>
        <end position="30"/>
    </location>
</feature>
<dbReference type="InterPro" id="IPR000522">
    <property type="entry name" value="ABC_transptr_permease_BtuC"/>
</dbReference>
<evidence type="ECO:0000256" key="3">
    <source>
        <dbReference type="ARBA" id="ARBA00022448"/>
    </source>
</evidence>
<dbReference type="Gene3D" id="1.10.3470.10">
    <property type="entry name" value="ABC transporter involved in vitamin B12 uptake, BtuC"/>
    <property type="match status" value="1"/>
</dbReference>
<comment type="caution">
    <text evidence="10">The sequence shown here is derived from an EMBL/GenBank/DDBJ whole genome shotgun (WGS) entry which is preliminary data.</text>
</comment>
<organism evidence="10 11">
    <name type="scientific">Pseudoclavibacter chungangensis</name>
    <dbReference type="NCBI Taxonomy" id="587635"/>
    <lineage>
        <taxon>Bacteria</taxon>
        <taxon>Bacillati</taxon>
        <taxon>Actinomycetota</taxon>
        <taxon>Actinomycetes</taxon>
        <taxon>Micrococcales</taxon>
        <taxon>Microbacteriaceae</taxon>
        <taxon>Pseudoclavibacter</taxon>
    </lineage>
</organism>
<sequence>MGARRLREPARDRRGSRRLTSTATPPTPGAAIVRRPARVRVLWLVALVVVVAALCAASVAVGSRVVTWDEIVAGLSGSVDGLGPAAVGKRVARTLLALLVGAALGIAGCVMQGVTRNPLADPGILGVNMGASLAVVTGIAWFGMWTYTAFIWTAILGAAVTAVFVYVVASIGRGGATPLKLALAGAATSAAAASFISAVVLPRGDIAGGVRSWQIGGVGGATFDATAQVVPFLVVGALACLLTTRGLNSLALGDDVAAGLGERVAATRAVASLGAVLLCGAATAVAGPIGFVGLIVPHVCRLLVGVDHRWLVPFSALAGAALVLASDIVGRVVARPDEIDVGIITALLGAPVLIAIVRRRKVKEL</sequence>
<keyword evidence="3" id="KW-0813">Transport</keyword>
<feature type="transmembrane region" description="Helical" evidence="9">
    <location>
        <begin position="123"/>
        <end position="143"/>
    </location>
</feature>
<comment type="similarity">
    <text evidence="2">Belongs to the binding-protein-dependent transport system permease family. FecCD subfamily.</text>
</comment>
<keyword evidence="6 9" id="KW-1133">Transmembrane helix</keyword>
<dbReference type="GO" id="GO:0005886">
    <property type="term" value="C:plasma membrane"/>
    <property type="evidence" value="ECO:0007669"/>
    <property type="project" value="UniProtKB-SubCell"/>
</dbReference>
<evidence type="ECO:0000256" key="1">
    <source>
        <dbReference type="ARBA" id="ARBA00004651"/>
    </source>
</evidence>
<evidence type="ECO:0000256" key="2">
    <source>
        <dbReference type="ARBA" id="ARBA00007935"/>
    </source>
</evidence>
<evidence type="ECO:0000256" key="8">
    <source>
        <dbReference type="SAM" id="MobiDB-lite"/>
    </source>
</evidence>
<accession>A0A7J5BNQ8</accession>
<dbReference type="GO" id="GO:0022857">
    <property type="term" value="F:transmembrane transporter activity"/>
    <property type="evidence" value="ECO:0007669"/>
    <property type="project" value="InterPro"/>
</dbReference>
<comment type="subcellular location">
    <subcellularLocation>
        <location evidence="1">Cell membrane</location>
        <topology evidence="1">Multi-pass membrane protein</topology>
    </subcellularLocation>
</comment>
<dbReference type="AlphaFoldDB" id="A0A7J5BNQ8"/>
<dbReference type="GO" id="GO:0033214">
    <property type="term" value="P:siderophore-iron import into cell"/>
    <property type="evidence" value="ECO:0007669"/>
    <property type="project" value="TreeGrafter"/>
</dbReference>
<dbReference type="CDD" id="cd06550">
    <property type="entry name" value="TM_ABC_iron-siderophores_like"/>
    <property type="match status" value="1"/>
</dbReference>
<feature type="transmembrane region" description="Helical" evidence="9">
    <location>
        <begin position="273"/>
        <end position="299"/>
    </location>
</feature>
<name>A0A7J5BNQ8_9MICO</name>
<feature type="transmembrane region" description="Helical" evidence="9">
    <location>
        <begin position="149"/>
        <end position="169"/>
    </location>
</feature>
<proteinExistence type="inferred from homology"/>
<feature type="transmembrane region" description="Helical" evidence="9">
    <location>
        <begin position="339"/>
        <end position="357"/>
    </location>
</feature>
<gene>
    <name evidence="10" type="ORF">F8O01_14165</name>
</gene>
<feature type="transmembrane region" description="Helical" evidence="9">
    <location>
        <begin position="181"/>
        <end position="201"/>
    </location>
</feature>
<dbReference type="SUPFAM" id="SSF81345">
    <property type="entry name" value="ABC transporter involved in vitamin B12 uptake, BtuC"/>
    <property type="match status" value="1"/>
</dbReference>
<feature type="transmembrane region" description="Helical" evidence="9">
    <location>
        <begin position="91"/>
        <end position="111"/>
    </location>
</feature>
<dbReference type="EMBL" id="WBJZ01000020">
    <property type="protein sequence ID" value="KAB1654056.1"/>
    <property type="molecule type" value="Genomic_DNA"/>
</dbReference>
<dbReference type="PANTHER" id="PTHR30472">
    <property type="entry name" value="FERRIC ENTEROBACTIN TRANSPORT SYSTEM PERMEASE PROTEIN"/>
    <property type="match status" value="1"/>
</dbReference>
<evidence type="ECO:0000256" key="4">
    <source>
        <dbReference type="ARBA" id="ARBA00022475"/>
    </source>
</evidence>
<evidence type="ECO:0000313" key="10">
    <source>
        <dbReference type="EMBL" id="KAB1654056.1"/>
    </source>
</evidence>
<feature type="transmembrane region" description="Helical" evidence="9">
    <location>
        <begin position="311"/>
        <end position="333"/>
    </location>
</feature>
<dbReference type="InterPro" id="IPR037294">
    <property type="entry name" value="ABC_BtuC-like"/>
</dbReference>
<dbReference type="OrthoDB" id="9782305at2"/>